<dbReference type="EMBL" id="CM001888">
    <property type="protein sequence ID" value="EOY18928.1"/>
    <property type="molecule type" value="Genomic_DNA"/>
</dbReference>
<evidence type="ECO:0000313" key="1">
    <source>
        <dbReference type="EMBL" id="EOY18928.1"/>
    </source>
</evidence>
<proteinExistence type="predicted"/>
<dbReference type="Gene3D" id="1.25.40.10">
    <property type="entry name" value="Tetratricopeptide repeat domain"/>
    <property type="match status" value="1"/>
</dbReference>
<sequence length="350" mass="40146">MIQKKLKIRGYSLNMDGLEEIFSFVDRFQDAQDEAIDLLLDQLDHESLVKSSIIDKEAVHRVISLLLEAKAAEEECLTSSTSFSHSSILVVDAFLVPKFQYDPIKKHFFSHAGSLLIHGDASTKSALYRDRCSIRGVSTVAPLLFLFHLGCSPAHQSPFVVAVFCSNTRASNSSFSDVAKFYATIMDNSKAYDNLEKSLDQLELQLTTPLALELLQRLFLEDKLAFKFFTWAARKHNYAHQPQAYNQMIDILSNTKYKIKQFRIVCDMLDHMKRSNRNAVPTEVLLLILRQYTEKHLTHLQKFAKKKRIRVKTQSEINAFNLLLKSIFSLQSILCMLKRQEGIHYLSYAL</sequence>
<protein>
    <submittedName>
        <fullName evidence="1">Pentatricopeptide repeat-containing-like protein</fullName>
    </submittedName>
</protein>
<organism evidence="1 2">
    <name type="scientific">Theobroma cacao</name>
    <name type="common">Cacao</name>
    <name type="synonym">Cocoa</name>
    <dbReference type="NCBI Taxonomy" id="3641"/>
    <lineage>
        <taxon>Eukaryota</taxon>
        <taxon>Viridiplantae</taxon>
        <taxon>Streptophyta</taxon>
        <taxon>Embryophyta</taxon>
        <taxon>Tracheophyta</taxon>
        <taxon>Spermatophyta</taxon>
        <taxon>Magnoliopsida</taxon>
        <taxon>eudicotyledons</taxon>
        <taxon>Gunneridae</taxon>
        <taxon>Pentapetalae</taxon>
        <taxon>rosids</taxon>
        <taxon>malvids</taxon>
        <taxon>Malvales</taxon>
        <taxon>Malvaceae</taxon>
        <taxon>Byttnerioideae</taxon>
        <taxon>Theobroma</taxon>
    </lineage>
</organism>
<dbReference type="GO" id="GO:0008622">
    <property type="term" value="C:epsilon DNA polymerase complex"/>
    <property type="evidence" value="ECO:0007669"/>
    <property type="project" value="InterPro"/>
</dbReference>
<reference evidence="1 2" key="1">
    <citation type="journal article" date="2013" name="Genome Biol.">
        <title>The genome sequence of the most widely cultivated cacao type and its use to identify candidate genes regulating pod color.</title>
        <authorList>
            <person name="Motamayor J.C."/>
            <person name="Mockaitis K."/>
            <person name="Schmutz J."/>
            <person name="Haiminen N."/>
            <person name="Iii D.L."/>
            <person name="Cornejo O."/>
            <person name="Findley S.D."/>
            <person name="Zheng P."/>
            <person name="Utro F."/>
            <person name="Royaert S."/>
            <person name="Saski C."/>
            <person name="Jenkins J."/>
            <person name="Podicheti R."/>
            <person name="Zhao M."/>
            <person name="Scheffler B.E."/>
            <person name="Stack J.C."/>
            <person name="Feltus F.A."/>
            <person name="Mustiga G.M."/>
            <person name="Amores F."/>
            <person name="Phillips W."/>
            <person name="Marelli J.P."/>
            <person name="May G.D."/>
            <person name="Shapiro H."/>
            <person name="Ma J."/>
            <person name="Bustamante C.D."/>
            <person name="Schnell R.J."/>
            <person name="Main D."/>
            <person name="Gilbert D."/>
            <person name="Parida L."/>
            <person name="Kuhn D.N."/>
        </authorList>
    </citation>
    <scope>NUCLEOTIDE SEQUENCE [LARGE SCALE GENOMIC DNA]</scope>
    <source>
        <strain evidence="2">cv. Matina 1-6</strain>
    </source>
</reference>
<dbReference type="InterPro" id="IPR016266">
    <property type="entry name" value="POLE2"/>
</dbReference>
<gene>
    <name evidence="1" type="ORF">TCM_043440</name>
</gene>
<dbReference type="InterPro" id="IPR011990">
    <property type="entry name" value="TPR-like_helical_dom_sf"/>
</dbReference>
<evidence type="ECO:0000313" key="2">
    <source>
        <dbReference type="Proteomes" id="UP000026915"/>
    </source>
</evidence>
<dbReference type="Gene3D" id="1.10.8.60">
    <property type="match status" value="1"/>
</dbReference>
<accession>A0A061FPT7</accession>
<dbReference type="GO" id="GO:0003677">
    <property type="term" value="F:DNA binding"/>
    <property type="evidence" value="ECO:0007669"/>
    <property type="project" value="InterPro"/>
</dbReference>
<name>A0A061FPT7_THECC</name>
<dbReference type="AlphaFoldDB" id="A0A061FPT7"/>
<dbReference type="HOGENOM" id="CLU_793231_0_0_1"/>
<dbReference type="Gramene" id="EOY18928">
    <property type="protein sequence ID" value="EOY18928"/>
    <property type="gene ID" value="TCM_043440"/>
</dbReference>
<dbReference type="PANTHER" id="PTHR12708">
    <property type="entry name" value="DNA POLYMERASE EPSILON SUBUNIT B"/>
    <property type="match status" value="1"/>
</dbReference>
<dbReference type="PANTHER" id="PTHR12708:SF0">
    <property type="entry name" value="DNA POLYMERASE EPSILON SUBUNIT 2"/>
    <property type="match status" value="1"/>
</dbReference>
<dbReference type="STRING" id="3641.A0A061FPT7"/>
<keyword evidence="2" id="KW-1185">Reference proteome</keyword>
<dbReference type="Proteomes" id="UP000026915">
    <property type="component" value="Chromosome 10"/>
</dbReference>
<dbReference type="InParanoid" id="A0A061FPT7"/>
<dbReference type="GO" id="GO:0006261">
    <property type="term" value="P:DNA-templated DNA replication"/>
    <property type="evidence" value="ECO:0007669"/>
    <property type="project" value="InterPro"/>
</dbReference>
<dbReference type="eggNOG" id="KOG4197">
    <property type="taxonomic scope" value="Eukaryota"/>
</dbReference>